<evidence type="ECO:0000256" key="1">
    <source>
        <dbReference type="SAM" id="MobiDB-lite"/>
    </source>
</evidence>
<dbReference type="AlphaFoldDB" id="A0A6S6TVC8"/>
<feature type="region of interest" description="Disordered" evidence="1">
    <location>
        <begin position="145"/>
        <end position="178"/>
    </location>
</feature>
<feature type="compositionally biased region" description="Polar residues" evidence="1">
    <location>
        <begin position="149"/>
        <end position="171"/>
    </location>
</feature>
<organism evidence="3">
    <name type="scientific">uncultured Sulfurovum sp</name>
    <dbReference type="NCBI Taxonomy" id="269237"/>
    <lineage>
        <taxon>Bacteria</taxon>
        <taxon>Pseudomonadati</taxon>
        <taxon>Campylobacterota</taxon>
        <taxon>Epsilonproteobacteria</taxon>
        <taxon>Campylobacterales</taxon>
        <taxon>Sulfurovaceae</taxon>
        <taxon>Sulfurovum</taxon>
        <taxon>environmental samples</taxon>
    </lineage>
</organism>
<evidence type="ECO:0000256" key="2">
    <source>
        <dbReference type="SAM" id="Phobius"/>
    </source>
</evidence>
<dbReference type="EMBL" id="CACVAU010000069">
    <property type="protein sequence ID" value="CAA6823305.1"/>
    <property type="molecule type" value="Genomic_DNA"/>
</dbReference>
<keyword evidence="2" id="KW-0812">Transmembrane</keyword>
<evidence type="ECO:0000313" key="3">
    <source>
        <dbReference type="EMBL" id="CAA6823305.1"/>
    </source>
</evidence>
<gene>
    <name evidence="3" type="ORF">HELGO_WM6088</name>
</gene>
<proteinExistence type="predicted"/>
<accession>A0A6S6TVC8</accession>
<keyword evidence="2" id="KW-1133">Transmembrane helix</keyword>
<feature type="transmembrane region" description="Helical" evidence="2">
    <location>
        <begin position="36"/>
        <end position="57"/>
    </location>
</feature>
<reference evidence="3" key="1">
    <citation type="submission" date="2020-01" db="EMBL/GenBank/DDBJ databases">
        <authorList>
            <person name="Meier V. D."/>
            <person name="Meier V D."/>
        </authorList>
    </citation>
    <scope>NUCLEOTIDE SEQUENCE</scope>
    <source>
        <strain evidence="3">HLG_WM_MAG_05</strain>
    </source>
</reference>
<protein>
    <submittedName>
        <fullName evidence="3">Uncharacterized protein</fullName>
    </submittedName>
</protein>
<keyword evidence="2" id="KW-0472">Membrane</keyword>
<sequence length="192" mass="21540">MFNDNKGNETDFCESYKSEILGTTVVKEKNSFFSTFLKLLTILILLAIIISVSFYGYNYFQNSQKTTNTILPPVSIQVTDEVSDDDLIVRIEDEVETIVVEKELNTSIIPNPIVVAKEVKISMEESIDKTANDVKIAIAQSEAIEENKSNTMTDRNVSQEEGSLEVPTSSPEAKYLEELADLSKEIDKEIKD</sequence>
<name>A0A6S6TVC8_9BACT</name>